<evidence type="ECO:0000313" key="10">
    <source>
        <dbReference type="Proteomes" id="UP000075613"/>
    </source>
</evidence>
<keyword evidence="4" id="KW-1003">Cell membrane</keyword>
<evidence type="ECO:0000256" key="1">
    <source>
        <dbReference type="ARBA" id="ARBA00004651"/>
    </source>
</evidence>
<keyword evidence="7 8" id="KW-0472">Membrane</keyword>
<feature type="transmembrane region" description="Helical" evidence="8">
    <location>
        <begin position="39"/>
        <end position="56"/>
    </location>
</feature>
<dbReference type="SUPFAM" id="SSF103481">
    <property type="entry name" value="Multidrug resistance efflux transporter EmrE"/>
    <property type="match status" value="2"/>
</dbReference>
<keyword evidence="10" id="KW-1185">Reference proteome</keyword>
<dbReference type="NCBIfam" id="TIGR00688">
    <property type="entry name" value="rarD"/>
    <property type="match status" value="1"/>
</dbReference>
<organism evidence="9 10">
    <name type="scientific">Paraburkholderia monticola</name>
    <dbReference type="NCBI Taxonomy" id="1399968"/>
    <lineage>
        <taxon>Bacteria</taxon>
        <taxon>Pseudomonadati</taxon>
        <taxon>Pseudomonadota</taxon>
        <taxon>Betaproteobacteria</taxon>
        <taxon>Burkholderiales</taxon>
        <taxon>Burkholderiaceae</taxon>
        <taxon>Paraburkholderia</taxon>
    </lineage>
</organism>
<evidence type="ECO:0000256" key="5">
    <source>
        <dbReference type="ARBA" id="ARBA00022692"/>
    </source>
</evidence>
<dbReference type="RefSeq" id="WP_062130475.1">
    <property type="nucleotide sequence ID" value="NZ_LRBG01000035.1"/>
</dbReference>
<feature type="transmembrane region" description="Helical" evidence="8">
    <location>
        <begin position="107"/>
        <end position="125"/>
    </location>
</feature>
<feature type="transmembrane region" description="Helical" evidence="8">
    <location>
        <begin position="183"/>
        <end position="207"/>
    </location>
</feature>
<name>A0A149PIE7_9BURK</name>
<dbReference type="EMBL" id="LRBG01000035">
    <property type="protein sequence ID" value="KXU84769.1"/>
    <property type="molecule type" value="Genomic_DNA"/>
</dbReference>
<reference evidence="9 10" key="1">
    <citation type="journal article" date="2015" name="Int. J. Syst. Evol. Microbiol.">
        <title>Burkholderia monticola sp. nov., isolated from mountain soil.</title>
        <authorList>
            <person name="Baek I."/>
            <person name="Seo B."/>
            <person name="Lee I."/>
            <person name="Yi H."/>
            <person name="Chun J."/>
        </authorList>
    </citation>
    <scope>NUCLEOTIDE SEQUENCE [LARGE SCALE GENOMIC DNA]</scope>
    <source>
        <strain evidence="9 10">JC2948</strain>
    </source>
</reference>
<feature type="transmembrane region" description="Helical" evidence="8">
    <location>
        <begin position="277"/>
        <end position="298"/>
    </location>
</feature>
<evidence type="ECO:0000256" key="4">
    <source>
        <dbReference type="ARBA" id="ARBA00022475"/>
    </source>
</evidence>
<evidence type="ECO:0000256" key="6">
    <source>
        <dbReference type="ARBA" id="ARBA00022989"/>
    </source>
</evidence>
<comment type="similarity">
    <text evidence="2">Belongs to the EamA transporter family.</text>
</comment>
<evidence type="ECO:0000256" key="3">
    <source>
        <dbReference type="ARBA" id="ARBA00022448"/>
    </source>
</evidence>
<evidence type="ECO:0000313" key="9">
    <source>
        <dbReference type="EMBL" id="KXU84769.1"/>
    </source>
</evidence>
<keyword evidence="3" id="KW-0813">Transport</keyword>
<evidence type="ECO:0000256" key="7">
    <source>
        <dbReference type="ARBA" id="ARBA00023136"/>
    </source>
</evidence>
<dbReference type="AlphaFoldDB" id="A0A149PIE7"/>
<dbReference type="InterPro" id="IPR037185">
    <property type="entry name" value="EmrE-like"/>
</dbReference>
<protein>
    <submittedName>
        <fullName evidence="9">Chemotaxis protein</fullName>
    </submittedName>
</protein>
<keyword evidence="5 8" id="KW-0812">Transmembrane</keyword>
<accession>A0A149PIE7</accession>
<feature type="transmembrane region" description="Helical" evidence="8">
    <location>
        <begin position="154"/>
        <end position="171"/>
    </location>
</feature>
<feature type="transmembrane region" description="Helical" evidence="8">
    <location>
        <begin position="219"/>
        <end position="238"/>
    </location>
</feature>
<comment type="caution">
    <text evidence="9">The sequence shown here is derived from an EMBL/GenBank/DDBJ whole genome shotgun (WGS) entry which is preliminary data.</text>
</comment>
<comment type="subcellular location">
    <subcellularLocation>
        <location evidence="1">Cell membrane</location>
        <topology evidence="1">Multi-pass membrane protein</topology>
    </subcellularLocation>
</comment>
<feature type="transmembrane region" description="Helical" evidence="8">
    <location>
        <begin position="245"/>
        <end position="265"/>
    </location>
</feature>
<sequence>MNHNDFRRGIALAVGASAMFALLSAYATLLKPLSGLDIFAWRIVWTVPGALLLVAVRKRLPILRALVVQMMTQPLLAAAMIVAAGLLGLQLWLFLWAPLHGRMLEVSLGYFLLPLVMVLVGRFHYHERLDGLQWLAVACAALGVGHELWATGAFSWPTLVVALGYPPYFVLRRRINQDSLAMFTVEMALLLPVAVVCILAGGSLQAIAGRTEAGRAEMWWLLLPGLGALSTLALASYLKASRMLPVALFGILGYVEPVLLVFVSITLLRESLSAGQLATYVPIWIAVALTALHSVRFVRFASN</sequence>
<evidence type="ECO:0000256" key="8">
    <source>
        <dbReference type="SAM" id="Phobius"/>
    </source>
</evidence>
<dbReference type="InterPro" id="IPR004626">
    <property type="entry name" value="RarD"/>
</dbReference>
<evidence type="ECO:0000256" key="2">
    <source>
        <dbReference type="ARBA" id="ARBA00007362"/>
    </source>
</evidence>
<feature type="transmembrane region" description="Helical" evidence="8">
    <location>
        <begin position="132"/>
        <end position="148"/>
    </location>
</feature>
<gene>
    <name evidence="9" type="ORF">CI15_20905</name>
</gene>
<dbReference type="Proteomes" id="UP000075613">
    <property type="component" value="Unassembled WGS sequence"/>
</dbReference>
<keyword evidence="6 8" id="KW-1133">Transmembrane helix</keyword>
<proteinExistence type="inferred from homology"/>
<feature type="transmembrane region" description="Helical" evidence="8">
    <location>
        <begin position="76"/>
        <end position="95"/>
    </location>
</feature>
<dbReference type="GO" id="GO:0005886">
    <property type="term" value="C:plasma membrane"/>
    <property type="evidence" value="ECO:0007669"/>
    <property type="project" value="UniProtKB-SubCell"/>
</dbReference>
<feature type="transmembrane region" description="Helical" evidence="8">
    <location>
        <begin position="9"/>
        <end position="27"/>
    </location>
</feature>
<dbReference type="OrthoDB" id="3250831at2"/>